<organism evidence="1 2">
    <name type="scientific">Athelia psychrophila</name>
    <dbReference type="NCBI Taxonomy" id="1759441"/>
    <lineage>
        <taxon>Eukaryota</taxon>
        <taxon>Fungi</taxon>
        <taxon>Dikarya</taxon>
        <taxon>Basidiomycota</taxon>
        <taxon>Agaricomycotina</taxon>
        <taxon>Agaricomycetes</taxon>
        <taxon>Agaricomycetidae</taxon>
        <taxon>Atheliales</taxon>
        <taxon>Atheliaceae</taxon>
        <taxon>Athelia</taxon>
    </lineage>
</organism>
<reference evidence="1 2" key="1">
    <citation type="journal article" date="2016" name="Mol. Biol. Evol.">
        <title>Comparative Genomics of Early-Diverging Mushroom-Forming Fungi Provides Insights into the Origins of Lignocellulose Decay Capabilities.</title>
        <authorList>
            <person name="Nagy L.G."/>
            <person name="Riley R."/>
            <person name="Tritt A."/>
            <person name="Adam C."/>
            <person name="Daum C."/>
            <person name="Floudas D."/>
            <person name="Sun H."/>
            <person name="Yadav J.S."/>
            <person name="Pangilinan J."/>
            <person name="Larsson K.H."/>
            <person name="Matsuura K."/>
            <person name="Barry K."/>
            <person name="Labutti K."/>
            <person name="Kuo R."/>
            <person name="Ohm R.A."/>
            <person name="Bhattacharya S.S."/>
            <person name="Shirouzu T."/>
            <person name="Yoshinaga Y."/>
            <person name="Martin F.M."/>
            <person name="Grigoriev I.V."/>
            <person name="Hibbett D.S."/>
        </authorList>
    </citation>
    <scope>NUCLEOTIDE SEQUENCE [LARGE SCALE GENOMIC DNA]</scope>
    <source>
        <strain evidence="1 2">CBS 109695</strain>
    </source>
</reference>
<evidence type="ECO:0000313" key="2">
    <source>
        <dbReference type="Proteomes" id="UP000076532"/>
    </source>
</evidence>
<dbReference type="EMBL" id="KV417532">
    <property type="protein sequence ID" value="KZP23517.1"/>
    <property type="molecule type" value="Genomic_DNA"/>
</dbReference>
<feature type="non-terminal residue" evidence="1">
    <location>
        <position position="1"/>
    </location>
</feature>
<dbReference type="Proteomes" id="UP000076532">
    <property type="component" value="Unassembled WGS sequence"/>
</dbReference>
<name>A0A166M0N6_9AGAM</name>
<feature type="non-terminal residue" evidence="1">
    <location>
        <position position="84"/>
    </location>
</feature>
<protein>
    <submittedName>
        <fullName evidence="1">Uncharacterized protein</fullName>
    </submittedName>
</protein>
<accession>A0A166M0N6</accession>
<evidence type="ECO:0000313" key="1">
    <source>
        <dbReference type="EMBL" id="KZP23517.1"/>
    </source>
</evidence>
<sequence>PPMPVSTPRTYCRRHTVVMKLEIVFKAIHDDMQWSLAEFLHYVFVFKDADNKKIRCTAGHITSVSRFLAGSTEYTVPHILNLWM</sequence>
<gene>
    <name evidence="1" type="ORF">FIBSPDRAFT_675940</name>
</gene>
<keyword evidence="2" id="KW-1185">Reference proteome</keyword>
<dbReference type="AlphaFoldDB" id="A0A166M0N6"/>
<proteinExistence type="predicted"/>